<dbReference type="AlphaFoldDB" id="A0A9P1GG56"/>
<comment type="caution">
    <text evidence="1">The sequence shown here is derived from an EMBL/GenBank/DDBJ whole genome shotgun (WGS) entry which is preliminary data.</text>
</comment>
<organism evidence="1">
    <name type="scientific">Cladocopium goreaui</name>
    <dbReference type="NCBI Taxonomy" id="2562237"/>
    <lineage>
        <taxon>Eukaryota</taxon>
        <taxon>Sar</taxon>
        <taxon>Alveolata</taxon>
        <taxon>Dinophyceae</taxon>
        <taxon>Suessiales</taxon>
        <taxon>Symbiodiniaceae</taxon>
        <taxon>Cladocopium</taxon>
    </lineage>
</organism>
<reference evidence="2" key="2">
    <citation type="submission" date="2024-04" db="EMBL/GenBank/DDBJ databases">
        <authorList>
            <person name="Chen Y."/>
            <person name="Shah S."/>
            <person name="Dougan E. K."/>
            <person name="Thang M."/>
            <person name="Chan C."/>
        </authorList>
    </citation>
    <scope>NUCLEOTIDE SEQUENCE [LARGE SCALE GENOMIC DNA]</scope>
</reference>
<keyword evidence="3" id="KW-1185">Reference proteome</keyword>
<protein>
    <submittedName>
        <fullName evidence="1">Uncharacterized protein</fullName>
    </submittedName>
</protein>
<dbReference type="Proteomes" id="UP001152797">
    <property type="component" value="Unassembled WGS sequence"/>
</dbReference>
<evidence type="ECO:0000313" key="2">
    <source>
        <dbReference type="EMBL" id="CAL1165223.1"/>
    </source>
</evidence>
<dbReference type="EMBL" id="CAMXCT020005257">
    <property type="protein sequence ID" value="CAL1165223.1"/>
    <property type="molecule type" value="Genomic_DNA"/>
</dbReference>
<gene>
    <name evidence="1" type="ORF">C1SCF055_LOCUS36971</name>
</gene>
<reference evidence="1" key="1">
    <citation type="submission" date="2022-10" db="EMBL/GenBank/DDBJ databases">
        <authorList>
            <person name="Chen Y."/>
            <person name="Dougan E. K."/>
            <person name="Chan C."/>
            <person name="Rhodes N."/>
            <person name="Thang M."/>
        </authorList>
    </citation>
    <scope>NUCLEOTIDE SEQUENCE</scope>
</reference>
<accession>A0A9P1GG56</accession>
<proteinExistence type="predicted"/>
<dbReference type="EMBL" id="CAMXCT010005257">
    <property type="protein sequence ID" value="CAI4011848.1"/>
    <property type="molecule type" value="Genomic_DNA"/>
</dbReference>
<dbReference type="EMBL" id="CAMXCT030005257">
    <property type="protein sequence ID" value="CAL4799160.1"/>
    <property type="molecule type" value="Genomic_DNA"/>
</dbReference>
<evidence type="ECO:0000313" key="3">
    <source>
        <dbReference type="Proteomes" id="UP001152797"/>
    </source>
</evidence>
<name>A0A9P1GG56_9DINO</name>
<evidence type="ECO:0000313" key="1">
    <source>
        <dbReference type="EMBL" id="CAI4011848.1"/>
    </source>
</evidence>
<sequence>MPCGAASRWRARPTAARCVLFTAGGSDFLGILLHLRGTFCLSAAYNEALVLMDDPFAGFSNEEVDELFEAGAPDIFSSRLFAARSLVVTFGGSAPQRALRRGRQGRPRFLVMEAGNLQALEPVEAPMTGPETQLPALHSTATSGAVELQQGQRLAAASPSWLLVLCLDQFFQILLDWWVISLALTSLTPLTPLTLHLTGAFFVAAVAAGLEVHLSLKLLVVHLGARSYTEAAAKMAFDIDTTTVPTVTAQAEREMDLQLPGQLWGLLAGSCAFFGLLGLSQLQLSQSLASPWQLSLVPIYVLALKALAAGGGSGRSAPLPPLLDTLRRELQMGVATQARQ</sequence>